<comment type="caution">
    <text evidence="15">The sequence shown here is derived from an EMBL/GenBank/DDBJ whole genome shotgun (WGS) entry which is preliminary data.</text>
</comment>
<evidence type="ECO:0000256" key="13">
    <source>
        <dbReference type="SAM" id="SignalP"/>
    </source>
</evidence>
<gene>
    <name evidence="15" type="ORF">NQ314_019567</name>
</gene>
<dbReference type="FunFam" id="3.30.70.340:FF:000002">
    <property type="entry name" value="Carboxypeptidase A"/>
    <property type="match status" value="1"/>
</dbReference>
<keyword evidence="16" id="KW-1185">Reference proteome</keyword>
<dbReference type="SUPFAM" id="SSF54897">
    <property type="entry name" value="Protease propeptides/inhibitors"/>
    <property type="match status" value="1"/>
</dbReference>
<sequence>MSSIHSWCERSPPGMQEKMKFLVSIVVLLTLSQSLAEKVRFDNHKLYRLIPKDEKSLIALKELQDVELSGYDFWSYVKAVGVPVDIMVSPHLVKELQNMVETLGIDSEVLMENVQEQIDNEGLRPQSRAGTFDWTSYHTYDEYNTFLQNVVSDYPSIATLFQAGESYEGRAILGVKLSYSSANEDNAIFVESGIHAREWITGAVSTYILNELLTSSDPAVRNLAESYDWYFVPIFNPDGFVYTHTNVSTF</sequence>
<evidence type="ECO:0000256" key="4">
    <source>
        <dbReference type="ARBA" id="ARBA00022670"/>
    </source>
</evidence>
<comment type="cofactor">
    <cofactor evidence="1">
        <name>Zn(2+)</name>
        <dbReference type="ChEBI" id="CHEBI:29105"/>
    </cofactor>
</comment>
<evidence type="ECO:0000256" key="5">
    <source>
        <dbReference type="ARBA" id="ARBA00022723"/>
    </source>
</evidence>
<evidence type="ECO:0000259" key="14">
    <source>
        <dbReference type="PROSITE" id="PS52035"/>
    </source>
</evidence>
<dbReference type="GO" id="GO:0006508">
    <property type="term" value="P:proteolysis"/>
    <property type="evidence" value="ECO:0007669"/>
    <property type="project" value="UniProtKB-KW"/>
</dbReference>
<evidence type="ECO:0000256" key="7">
    <source>
        <dbReference type="ARBA" id="ARBA00022801"/>
    </source>
</evidence>
<keyword evidence="9" id="KW-0482">Metalloprotease</keyword>
<dbReference type="SUPFAM" id="SSF53187">
    <property type="entry name" value="Zn-dependent exopeptidases"/>
    <property type="match status" value="1"/>
</dbReference>
<dbReference type="PANTHER" id="PTHR11705">
    <property type="entry name" value="PROTEASE FAMILY M14 CARBOXYPEPTIDASE A,B"/>
    <property type="match status" value="1"/>
</dbReference>
<feature type="domain" description="Peptidase M14" evidence="14">
    <location>
        <begin position="136"/>
        <end position="250"/>
    </location>
</feature>
<evidence type="ECO:0000256" key="8">
    <source>
        <dbReference type="ARBA" id="ARBA00022833"/>
    </source>
</evidence>
<dbReference type="GO" id="GO:0004181">
    <property type="term" value="F:metallocarboxypeptidase activity"/>
    <property type="evidence" value="ECO:0007669"/>
    <property type="project" value="InterPro"/>
</dbReference>
<evidence type="ECO:0000256" key="10">
    <source>
        <dbReference type="ARBA" id="ARBA00023157"/>
    </source>
</evidence>
<feature type="signal peptide" evidence="13">
    <location>
        <begin position="1"/>
        <end position="36"/>
    </location>
</feature>
<dbReference type="InterPro" id="IPR036990">
    <property type="entry name" value="M14A-like_propep"/>
</dbReference>
<reference evidence="15" key="1">
    <citation type="journal article" date="2023" name="Insect Mol. Biol.">
        <title>Genome sequencing provides insights into the evolution of gene families encoding plant cell wall-degrading enzymes in longhorned beetles.</title>
        <authorList>
            <person name="Shin N.R."/>
            <person name="Okamura Y."/>
            <person name="Kirsch R."/>
            <person name="Pauchet Y."/>
        </authorList>
    </citation>
    <scope>NUCLEOTIDE SEQUENCE</scope>
    <source>
        <strain evidence="15">RBIC_L_NR</strain>
    </source>
</reference>
<dbReference type="AlphaFoldDB" id="A0AAV8WP41"/>
<dbReference type="Proteomes" id="UP001162156">
    <property type="component" value="Unassembled WGS sequence"/>
</dbReference>
<dbReference type="InterPro" id="IPR003146">
    <property type="entry name" value="M14A_act_pep"/>
</dbReference>
<dbReference type="Gene3D" id="3.30.70.340">
    <property type="entry name" value="Metallocarboxypeptidase-like"/>
    <property type="match status" value="1"/>
</dbReference>
<dbReference type="Pfam" id="PF00246">
    <property type="entry name" value="Peptidase_M14"/>
    <property type="match status" value="1"/>
</dbReference>
<dbReference type="EMBL" id="JANEYF010005505">
    <property type="protein sequence ID" value="KAJ8927936.1"/>
    <property type="molecule type" value="Genomic_DNA"/>
</dbReference>
<keyword evidence="6 13" id="KW-0732">Signal</keyword>
<keyword evidence="4" id="KW-0645">Protease</keyword>
<dbReference type="InterPro" id="IPR000834">
    <property type="entry name" value="Peptidase_M14"/>
</dbReference>
<accession>A0AAV8WP41</accession>
<dbReference type="FunFam" id="3.40.630.10:FF:000084">
    <property type="entry name" value="Carboxypeptidase B2"/>
    <property type="match status" value="1"/>
</dbReference>
<organism evidence="15 16">
    <name type="scientific">Rhamnusium bicolor</name>
    <dbReference type="NCBI Taxonomy" id="1586634"/>
    <lineage>
        <taxon>Eukaryota</taxon>
        <taxon>Metazoa</taxon>
        <taxon>Ecdysozoa</taxon>
        <taxon>Arthropoda</taxon>
        <taxon>Hexapoda</taxon>
        <taxon>Insecta</taxon>
        <taxon>Pterygota</taxon>
        <taxon>Neoptera</taxon>
        <taxon>Endopterygota</taxon>
        <taxon>Coleoptera</taxon>
        <taxon>Polyphaga</taxon>
        <taxon>Cucujiformia</taxon>
        <taxon>Chrysomeloidea</taxon>
        <taxon>Cerambycidae</taxon>
        <taxon>Lepturinae</taxon>
        <taxon>Rhagiini</taxon>
        <taxon>Rhamnusium</taxon>
    </lineage>
</organism>
<comment type="caution">
    <text evidence="12">Lacks conserved residue(s) required for the propagation of feature annotation.</text>
</comment>
<keyword evidence="3" id="KW-0121">Carboxypeptidase</keyword>
<evidence type="ECO:0000256" key="12">
    <source>
        <dbReference type="PROSITE-ProRule" id="PRU01379"/>
    </source>
</evidence>
<comment type="similarity">
    <text evidence="2 12">Belongs to the peptidase M14 family.</text>
</comment>
<dbReference type="GO" id="GO:0008270">
    <property type="term" value="F:zinc ion binding"/>
    <property type="evidence" value="ECO:0007669"/>
    <property type="project" value="InterPro"/>
</dbReference>
<keyword evidence="10" id="KW-1015">Disulfide bond</keyword>
<evidence type="ECO:0000256" key="11">
    <source>
        <dbReference type="ARBA" id="ARBA00069039"/>
    </source>
</evidence>
<evidence type="ECO:0000256" key="1">
    <source>
        <dbReference type="ARBA" id="ARBA00001947"/>
    </source>
</evidence>
<dbReference type="Gene3D" id="3.40.630.10">
    <property type="entry name" value="Zn peptidases"/>
    <property type="match status" value="1"/>
</dbReference>
<protein>
    <recommendedName>
        <fullName evidence="11">Zinc carboxypeptidase A 1</fullName>
    </recommendedName>
</protein>
<dbReference type="GO" id="GO:0005615">
    <property type="term" value="C:extracellular space"/>
    <property type="evidence" value="ECO:0007669"/>
    <property type="project" value="TreeGrafter"/>
</dbReference>
<keyword evidence="8" id="KW-0862">Zinc</keyword>
<evidence type="ECO:0000256" key="3">
    <source>
        <dbReference type="ARBA" id="ARBA00022645"/>
    </source>
</evidence>
<keyword evidence="5" id="KW-0479">Metal-binding</keyword>
<evidence type="ECO:0000313" key="15">
    <source>
        <dbReference type="EMBL" id="KAJ8927936.1"/>
    </source>
</evidence>
<evidence type="ECO:0000256" key="9">
    <source>
        <dbReference type="ARBA" id="ARBA00023049"/>
    </source>
</evidence>
<name>A0AAV8WP41_9CUCU</name>
<evidence type="ECO:0000256" key="2">
    <source>
        <dbReference type="ARBA" id="ARBA00005988"/>
    </source>
</evidence>
<evidence type="ECO:0000256" key="6">
    <source>
        <dbReference type="ARBA" id="ARBA00022729"/>
    </source>
</evidence>
<dbReference type="Pfam" id="PF02244">
    <property type="entry name" value="Propep_M14"/>
    <property type="match status" value="1"/>
</dbReference>
<dbReference type="SMART" id="SM00631">
    <property type="entry name" value="Zn_pept"/>
    <property type="match status" value="1"/>
</dbReference>
<keyword evidence="7" id="KW-0378">Hydrolase</keyword>
<evidence type="ECO:0000313" key="16">
    <source>
        <dbReference type="Proteomes" id="UP001162156"/>
    </source>
</evidence>
<dbReference type="PANTHER" id="PTHR11705:SF153">
    <property type="entry name" value="ZINC CARBOXYPEPTIDASE A 1-LIKE PROTEIN"/>
    <property type="match status" value="1"/>
</dbReference>
<proteinExistence type="inferred from homology"/>
<feature type="chain" id="PRO_5043507861" description="Zinc carboxypeptidase A 1" evidence="13">
    <location>
        <begin position="37"/>
        <end position="250"/>
    </location>
</feature>
<dbReference type="PROSITE" id="PS52035">
    <property type="entry name" value="PEPTIDASE_M14"/>
    <property type="match status" value="1"/>
</dbReference>